<sequence length="467" mass="52148">MVLRSSRRQLSKARRNLDDDLDGVMSDNGSRKRKMQTEEEPEELGGDVSGGDGRIVHQTSSKLSQSGLKKTKSHHDYGGDYEPTTHRYVVQLGDKTSSAAAAAGGGPTCADGRGNNDTEVQFDCELGDIWINKYVSVKPHQSVTTGDAYADSILPNLEHKGYSIQEQVARGKFGSILLAYSKTHSRFVAIKFIVKNSKRRLRRTSGPVTSSTTDIPEEIALLQTLRHRNIAEMLEYHLINGRLCLVMEFCENGNLEQLLSMRPSGFLPEAIARKYFRDMISAIEYLHKQSIVHRDIKCQNFVIDRRDCVKLCDLATARHFRPGDALLVGGGGTGSAGYQSPEVLEGKPCDPRAVDLWAMAVVLFVMLTSKMPFGKDTSGDMLTRMRKGVDLSGAASSLRLSNEVTCGLKHMLHYVAEVRYSLNRIKNCPWYSTEDTRVFIGNYHLVQYPQKRKEGSIERRLKEALNI</sequence>
<dbReference type="GO" id="GO:0005737">
    <property type="term" value="C:cytoplasm"/>
    <property type="evidence" value="ECO:0007669"/>
    <property type="project" value="TreeGrafter"/>
</dbReference>
<feature type="domain" description="Protein kinase" evidence="4">
    <location>
        <begin position="162"/>
        <end position="431"/>
    </location>
</feature>
<dbReference type="InterPro" id="IPR008271">
    <property type="entry name" value="Ser/Thr_kinase_AS"/>
</dbReference>
<feature type="compositionally biased region" description="Polar residues" evidence="3">
    <location>
        <begin position="57"/>
        <end position="68"/>
    </location>
</feature>
<comment type="caution">
    <text evidence="5">The sequence shown here is derived from an EMBL/GenBank/DDBJ whole genome shotgun (WGS) entry which is preliminary data.</text>
</comment>
<dbReference type="SMART" id="SM00220">
    <property type="entry name" value="S_TKc"/>
    <property type="match status" value="1"/>
</dbReference>
<dbReference type="PROSITE" id="PS00108">
    <property type="entry name" value="PROTEIN_KINASE_ST"/>
    <property type="match status" value="1"/>
</dbReference>
<dbReference type="PANTHER" id="PTHR24346">
    <property type="entry name" value="MAP/MICROTUBULE AFFINITY-REGULATING KINASE"/>
    <property type="match status" value="1"/>
</dbReference>
<evidence type="ECO:0000313" key="5">
    <source>
        <dbReference type="EMBL" id="KAK2183225.1"/>
    </source>
</evidence>
<dbReference type="PROSITE" id="PS50011">
    <property type="entry name" value="PROTEIN_KINASE_DOM"/>
    <property type="match status" value="1"/>
</dbReference>
<proteinExistence type="predicted"/>
<evidence type="ECO:0000313" key="6">
    <source>
        <dbReference type="Proteomes" id="UP001209878"/>
    </source>
</evidence>
<feature type="region of interest" description="Disordered" evidence="3">
    <location>
        <begin position="1"/>
        <end position="82"/>
    </location>
</feature>
<dbReference type="GO" id="GO:0035556">
    <property type="term" value="P:intracellular signal transduction"/>
    <property type="evidence" value="ECO:0007669"/>
    <property type="project" value="TreeGrafter"/>
</dbReference>
<evidence type="ECO:0000259" key="4">
    <source>
        <dbReference type="PROSITE" id="PS50011"/>
    </source>
</evidence>
<feature type="compositionally biased region" description="Basic residues" evidence="3">
    <location>
        <begin position="1"/>
        <end position="14"/>
    </location>
</feature>
<dbReference type="AlphaFoldDB" id="A0AAD9L658"/>
<dbReference type="Pfam" id="PF00069">
    <property type="entry name" value="Pkinase"/>
    <property type="match status" value="1"/>
</dbReference>
<evidence type="ECO:0000256" key="2">
    <source>
        <dbReference type="ARBA" id="ARBA00022840"/>
    </source>
</evidence>
<dbReference type="PANTHER" id="PTHR24346:SF42">
    <property type="entry name" value="SERINE_THREONINE-PROTEIN KINASE SIK3"/>
    <property type="match status" value="1"/>
</dbReference>
<dbReference type="GO" id="GO:0005524">
    <property type="term" value="F:ATP binding"/>
    <property type="evidence" value="ECO:0007669"/>
    <property type="project" value="UniProtKB-KW"/>
</dbReference>
<protein>
    <recommendedName>
        <fullName evidence="4">Protein kinase domain-containing protein</fullName>
    </recommendedName>
</protein>
<dbReference type="GO" id="GO:0050321">
    <property type="term" value="F:tau-protein kinase activity"/>
    <property type="evidence" value="ECO:0007669"/>
    <property type="project" value="TreeGrafter"/>
</dbReference>
<name>A0AAD9L658_RIDPI</name>
<dbReference type="GO" id="GO:0000226">
    <property type="term" value="P:microtubule cytoskeleton organization"/>
    <property type="evidence" value="ECO:0007669"/>
    <property type="project" value="TreeGrafter"/>
</dbReference>
<accession>A0AAD9L658</accession>
<organism evidence="5 6">
    <name type="scientific">Ridgeia piscesae</name>
    <name type="common">Tubeworm</name>
    <dbReference type="NCBI Taxonomy" id="27915"/>
    <lineage>
        <taxon>Eukaryota</taxon>
        <taxon>Metazoa</taxon>
        <taxon>Spiralia</taxon>
        <taxon>Lophotrochozoa</taxon>
        <taxon>Annelida</taxon>
        <taxon>Polychaeta</taxon>
        <taxon>Sedentaria</taxon>
        <taxon>Canalipalpata</taxon>
        <taxon>Sabellida</taxon>
        <taxon>Siboglinidae</taxon>
        <taxon>Ridgeia</taxon>
    </lineage>
</organism>
<dbReference type="InterPro" id="IPR011009">
    <property type="entry name" value="Kinase-like_dom_sf"/>
</dbReference>
<gene>
    <name evidence="5" type="ORF">NP493_319g01008</name>
</gene>
<keyword evidence="1" id="KW-0547">Nucleotide-binding</keyword>
<dbReference type="EMBL" id="JAODUO010000318">
    <property type="protein sequence ID" value="KAK2183225.1"/>
    <property type="molecule type" value="Genomic_DNA"/>
</dbReference>
<keyword evidence="2" id="KW-0067">ATP-binding</keyword>
<dbReference type="InterPro" id="IPR000719">
    <property type="entry name" value="Prot_kinase_dom"/>
</dbReference>
<reference evidence="5" key="1">
    <citation type="journal article" date="2023" name="Mol. Biol. Evol.">
        <title>Third-Generation Sequencing Reveals the Adaptive Role of the Epigenome in Three Deep-Sea Polychaetes.</title>
        <authorList>
            <person name="Perez M."/>
            <person name="Aroh O."/>
            <person name="Sun Y."/>
            <person name="Lan Y."/>
            <person name="Juniper S.K."/>
            <person name="Young C.R."/>
            <person name="Angers B."/>
            <person name="Qian P.Y."/>
        </authorList>
    </citation>
    <scope>NUCLEOTIDE SEQUENCE</scope>
    <source>
        <strain evidence="5">R07B-5</strain>
    </source>
</reference>
<dbReference type="Proteomes" id="UP001209878">
    <property type="component" value="Unassembled WGS sequence"/>
</dbReference>
<evidence type="ECO:0000256" key="3">
    <source>
        <dbReference type="SAM" id="MobiDB-lite"/>
    </source>
</evidence>
<dbReference type="SUPFAM" id="SSF56112">
    <property type="entry name" value="Protein kinase-like (PK-like)"/>
    <property type="match status" value="1"/>
</dbReference>
<dbReference type="Gene3D" id="1.10.510.10">
    <property type="entry name" value="Transferase(Phosphotransferase) domain 1"/>
    <property type="match status" value="1"/>
</dbReference>
<evidence type="ECO:0000256" key="1">
    <source>
        <dbReference type="ARBA" id="ARBA00022741"/>
    </source>
</evidence>
<keyword evidence="6" id="KW-1185">Reference proteome</keyword>